<gene>
    <name evidence="1" type="ORF">EYF80_050994</name>
</gene>
<evidence type="ECO:0000313" key="1">
    <source>
        <dbReference type="EMBL" id="TNN38832.1"/>
    </source>
</evidence>
<proteinExistence type="predicted"/>
<dbReference type="Proteomes" id="UP000314294">
    <property type="component" value="Unassembled WGS sequence"/>
</dbReference>
<evidence type="ECO:0000313" key="2">
    <source>
        <dbReference type="Proteomes" id="UP000314294"/>
    </source>
</evidence>
<dbReference type="AlphaFoldDB" id="A0A4Z2FEJ5"/>
<organism evidence="1 2">
    <name type="scientific">Liparis tanakae</name>
    <name type="common">Tanaka's snailfish</name>
    <dbReference type="NCBI Taxonomy" id="230148"/>
    <lineage>
        <taxon>Eukaryota</taxon>
        <taxon>Metazoa</taxon>
        <taxon>Chordata</taxon>
        <taxon>Craniata</taxon>
        <taxon>Vertebrata</taxon>
        <taxon>Euteleostomi</taxon>
        <taxon>Actinopterygii</taxon>
        <taxon>Neopterygii</taxon>
        <taxon>Teleostei</taxon>
        <taxon>Neoteleostei</taxon>
        <taxon>Acanthomorphata</taxon>
        <taxon>Eupercaria</taxon>
        <taxon>Perciformes</taxon>
        <taxon>Cottioidei</taxon>
        <taxon>Cottales</taxon>
        <taxon>Liparidae</taxon>
        <taxon>Liparis</taxon>
    </lineage>
</organism>
<comment type="caution">
    <text evidence="1">The sequence shown here is derived from an EMBL/GenBank/DDBJ whole genome shotgun (WGS) entry which is preliminary data.</text>
</comment>
<keyword evidence="2" id="KW-1185">Reference proteome</keyword>
<protein>
    <submittedName>
        <fullName evidence="1">Uncharacterized protein</fullName>
    </submittedName>
</protein>
<dbReference type="EMBL" id="SRLO01001333">
    <property type="protein sequence ID" value="TNN38832.1"/>
    <property type="molecule type" value="Genomic_DNA"/>
</dbReference>
<sequence>MHHFPSLLQLHRPDGVNVGRLADEGGEHHVHAVLHAELQVLDVLLRDGGQVHGGAGEVHALLAAQGAAVLDLAHEEVGTWEGRKKERKKERERE</sequence>
<name>A0A4Z2FEJ5_9TELE</name>
<accession>A0A4Z2FEJ5</accession>
<reference evidence="1 2" key="1">
    <citation type="submission" date="2019-03" db="EMBL/GenBank/DDBJ databases">
        <title>First draft genome of Liparis tanakae, snailfish: a comprehensive survey of snailfish specific genes.</title>
        <authorList>
            <person name="Kim W."/>
            <person name="Song I."/>
            <person name="Jeong J.-H."/>
            <person name="Kim D."/>
            <person name="Kim S."/>
            <person name="Ryu S."/>
            <person name="Song J.Y."/>
            <person name="Lee S.K."/>
        </authorList>
    </citation>
    <scope>NUCLEOTIDE SEQUENCE [LARGE SCALE GENOMIC DNA]</scope>
    <source>
        <tissue evidence="1">Muscle</tissue>
    </source>
</reference>